<dbReference type="SUPFAM" id="SSF52540">
    <property type="entry name" value="P-loop containing nucleoside triphosphate hydrolases"/>
    <property type="match status" value="1"/>
</dbReference>
<dbReference type="InterPro" id="IPR003495">
    <property type="entry name" value="CobW/HypB/UreG_nucleotide-bd"/>
</dbReference>
<evidence type="ECO:0000313" key="4">
    <source>
        <dbReference type="Proteomes" id="UP000183047"/>
    </source>
</evidence>
<reference evidence="4" key="1">
    <citation type="submission" date="2016-10" db="EMBL/GenBank/DDBJ databases">
        <authorList>
            <person name="Varghese N."/>
            <person name="Submissions S."/>
        </authorList>
    </citation>
    <scope>NUCLEOTIDE SEQUENCE [LARGE SCALE GENOMIC DNA]</scope>
    <source>
        <strain evidence="4">XBD2006</strain>
    </source>
</reference>
<proteinExistence type="predicted"/>
<evidence type="ECO:0000313" key="3">
    <source>
        <dbReference type="EMBL" id="SCX89403.1"/>
    </source>
</evidence>
<dbReference type="PANTHER" id="PTHR40047">
    <property type="entry name" value="UPF0703 PROTEIN YCGQ"/>
    <property type="match status" value="1"/>
</dbReference>
<sequence>METAVHIFAGFLDSGKTTALQGTLLRKEDVAKRSVVICTEEGEEEYDIDALKDRGTSLVTIEEEEELTEDFLEEIKKVHNPEVVYIEFNGMWDLKAFVKKDLPEGWYLSNIFSLVDANTYDMYLMNMRQTIMNPLSVSDVILFNRCDESFKKSDVRRSIKILNNLAEVYFTKPDGSIDFANEEFSVPEKDGILDVTDKFFCPWFIDCIEDTDKYYGKTVRFTALITGGNGLGSNQFYAGRYAAICCAEDAQYIGFVAKYDGEIPKNGDWVILEARIAKGQRSDNKLVILLVVNKLTKIEAPEDRFLYF</sequence>
<evidence type="ECO:0000259" key="2">
    <source>
        <dbReference type="Pfam" id="PF21537"/>
    </source>
</evidence>
<dbReference type="InterPro" id="IPR027417">
    <property type="entry name" value="P-loop_NTPase"/>
</dbReference>
<protein>
    <submittedName>
        <fullName evidence="3">CobW/HypB/UreG, nucleotide-binding domain</fullName>
    </submittedName>
</protein>
<dbReference type="Proteomes" id="UP000183047">
    <property type="component" value="Unassembled WGS sequence"/>
</dbReference>
<dbReference type="Pfam" id="PF02492">
    <property type="entry name" value="cobW"/>
    <property type="match status" value="1"/>
</dbReference>
<dbReference type="PANTHER" id="PTHR40047:SF1">
    <property type="entry name" value="UPF0703 PROTEIN YCGQ"/>
    <property type="match status" value="1"/>
</dbReference>
<dbReference type="Gene3D" id="3.40.50.300">
    <property type="entry name" value="P-loop containing nucleotide triphosphate hydrolases"/>
    <property type="match status" value="1"/>
</dbReference>
<gene>
    <name evidence="3" type="ORF">SAMN02910451_00733</name>
</gene>
<dbReference type="InterPro" id="IPR048447">
    <property type="entry name" value="DUF1980_C"/>
</dbReference>
<dbReference type="EMBL" id="FMUR01000004">
    <property type="protein sequence ID" value="SCX89403.1"/>
    <property type="molecule type" value="Genomic_DNA"/>
</dbReference>
<organism evidence="3 4">
    <name type="scientific">Butyrivibrio hungatei</name>
    <dbReference type="NCBI Taxonomy" id="185008"/>
    <lineage>
        <taxon>Bacteria</taxon>
        <taxon>Bacillati</taxon>
        <taxon>Bacillota</taxon>
        <taxon>Clostridia</taxon>
        <taxon>Lachnospirales</taxon>
        <taxon>Lachnospiraceae</taxon>
        <taxon>Butyrivibrio</taxon>
    </lineage>
</organism>
<dbReference type="OrthoDB" id="9810876at2"/>
<keyword evidence="4" id="KW-1185">Reference proteome</keyword>
<dbReference type="InterPro" id="IPR052955">
    <property type="entry name" value="UPF0703_membrane_permease"/>
</dbReference>
<feature type="domain" description="CobW/HypB/UreG nucleotide-binding" evidence="1">
    <location>
        <begin position="5"/>
        <end position="165"/>
    </location>
</feature>
<dbReference type="Pfam" id="PF21537">
    <property type="entry name" value="DUF1980_C"/>
    <property type="match status" value="1"/>
</dbReference>
<evidence type="ECO:0000259" key="1">
    <source>
        <dbReference type="Pfam" id="PF02492"/>
    </source>
</evidence>
<accession>A0A1G5BGU1</accession>
<feature type="domain" description="DUF1980" evidence="2">
    <location>
        <begin position="187"/>
        <end position="307"/>
    </location>
</feature>
<dbReference type="RefSeq" id="WP_074461473.1">
    <property type="nucleotide sequence ID" value="NZ_FMUR01000004.1"/>
</dbReference>
<name>A0A1G5BGU1_9FIRM</name>
<dbReference type="AlphaFoldDB" id="A0A1G5BGU1"/>